<dbReference type="HOGENOM" id="CLU_2763051_0_0_1"/>
<proteinExistence type="predicted"/>
<feature type="compositionally biased region" description="Basic residues" evidence="1">
    <location>
        <begin position="44"/>
        <end position="53"/>
    </location>
</feature>
<dbReference type="Proteomes" id="UP000009183">
    <property type="component" value="Chromosome 5"/>
</dbReference>
<organism evidence="2 3">
    <name type="scientific">Vitis vinifera</name>
    <name type="common">Grape</name>
    <dbReference type="NCBI Taxonomy" id="29760"/>
    <lineage>
        <taxon>Eukaryota</taxon>
        <taxon>Viridiplantae</taxon>
        <taxon>Streptophyta</taxon>
        <taxon>Embryophyta</taxon>
        <taxon>Tracheophyta</taxon>
        <taxon>Spermatophyta</taxon>
        <taxon>Magnoliopsida</taxon>
        <taxon>eudicotyledons</taxon>
        <taxon>Gunneridae</taxon>
        <taxon>Pentapetalae</taxon>
        <taxon>rosids</taxon>
        <taxon>Vitales</taxon>
        <taxon>Vitaceae</taxon>
        <taxon>Viteae</taxon>
        <taxon>Vitis</taxon>
    </lineage>
</organism>
<evidence type="ECO:0000313" key="3">
    <source>
        <dbReference type="Proteomes" id="UP000009183"/>
    </source>
</evidence>
<reference evidence="3" key="1">
    <citation type="journal article" date="2007" name="Nature">
        <title>The grapevine genome sequence suggests ancestral hexaploidization in major angiosperm phyla.</title>
        <authorList>
            <consortium name="The French-Italian Public Consortium for Grapevine Genome Characterization."/>
            <person name="Jaillon O."/>
            <person name="Aury J.-M."/>
            <person name="Noel B."/>
            <person name="Policriti A."/>
            <person name="Clepet C."/>
            <person name="Casagrande A."/>
            <person name="Choisne N."/>
            <person name="Aubourg S."/>
            <person name="Vitulo N."/>
            <person name="Jubin C."/>
            <person name="Vezzi A."/>
            <person name="Legeai F."/>
            <person name="Hugueney P."/>
            <person name="Dasilva C."/>
            <person name="Horner D."/>
            <person name="Mica E."/>
            <person name="Jublot D."/>
            <person name="Poulain J."/>
            <person name="Bruyere C."/>
            <person name="Billault A."/>
            <person name="Segurens B."/>
            <person name="Gouyvenoux M."/>
            <person name="Ugarte E."/>
            <person name="Cattonaro F."/>
            <person name="Anthouard V."/>
            <person name="Vico V."/>
            <person name="Del Fabbro C."/>
            <person name="Alaux M."/>
            <person name="Di Gaspero G."/>
            <person name="Dumas V."/>
            <person name="Felice N."/>
            <person name="Paillard S."/>
            <person name="Juman I."/>
            <person name="Moroldo M."/>
            <person name="Scalabrin S."/>
            <person name="Canaguier A."/>
            <person name="Le Clainche I."/>
            <person name="Malacrida G."/>
            <person name="Durand E."/>
            <person name="Pesole G."/>
            <person name="Laucou V."/>
            <person name="Chatelet P."/>
            <person name="Merdinoglu D."/>
            <person name="Delledonne M."/>
            <person name="Pezzotti M."/>
            <person name="Lecharny A."/>
            <person name="Scarpelli C."/>
            <person name="Artiguenave F."/>
            <person name="Pe M.E."/>
            <person name="Valle G."/>
            <person name="Morgante M."/>
            <person name="Caboche M."/>
            <person name="Adam-Blondon A.-F."/>
            <person name="Weissenbach J."/>
            <person name="Quetier F."/>
            <person name="Wincker P."/>
        </authorList>
    </citation>
    <scope>NUCLEOTIDE SEQUENCE [LARGE SCALE GENOMIC DNA]</scope>
    <source>
        <strain evidence="3">cv. Pinot noir / PN40024</strain>
    </source>
</reference>
<dbReference type="InParanoid" id="D7SNR7"/>
<keyword evidence="3" id="KW-1185">Reference proteome</keyword>
<feature type="region of interest" description="Disordered" evidence="1">
    <location>
        <begin position="44"/>
        <end position="70"/>
    </location>
</feature>
<dbReference type="AlphaFoldDB" id="D7SNR7"/>
<dbReference type="EMBL" id="FN594958">
    <property type="protein sequence ID" value="CBI17296.3"/>
    <property type="molecule type" value="Genomic_DNA"/>
</dbReference>
<sequence>MKDEKRKNRECWKCGWSYVLYSEMDSVNHKTEKINCEVQGFQSMKKKKKKKKSSTAETKPRTIHWVDSTC</sequence>
<name>D7SNR7_VITVI</name>
<gene>
    <name evidence="2" type="ordered locus">VIT_05s0029g00380</name>
</gene>
<evidence type="ECO:0000313" key="2">
    <source>
        <dbReference type="EMBL" id="CBI17296.3"/>
    </source>
</evidence>
<accession>D7SNR7</accession>
<protein>
    <submittedName>
        <fullName evidence="2">Uncharacterized protein</fullName>
    </submittedName>
</protein>
<evidence type="ECO:0000256" key="1">
    <source>
        <dbReference type="SAM" id="MobiDB-lite"/>
    </source>
</evidence>
<dbReference type="PaxDb" id="29760-VIT_05s0029g00380.t01"/>